<name>A0AAC8QV54_9ENTR</name>
<dbReference type="Gene3D" id="2.60.40.10">
    <property type="entry name" value="Immunoglobulins"/>
    <property type="match status" value="2"/>
</dbReference>
<evidence type="ECO:0000313" key="8">
    <source>
        <dbReference type="EMBL" id="AKL15396.1"/>
    </source>
</evidence>
<evidence type="ECO:0008006" key="10">
    <source>
        <dbReference type="Google" id="ProtNLM"/>
    </source>
</evidence>
<dbReference type="InterPro" id="IPR016148">
    <property type="entry name" value="Pili_assmbl_chaperone_C"/>
</dbReference>
<dbReference type="Proteomes" id="UP000035479">
    <property type="component" value="Chromosome"/>
</dbReference>
<dbReference type="InterPro" id="IPR013783">
    <property type="entry name" value="Ig-like_fold"/>
</dbReference>
<evidence type="ECO:0000256" key="5">
    <source>
        <dbReference type="ARBA" id="ARBA00023186"/>
    </source>
</evidence>
<dbReference type="InterPro" id="IPR036316">
    <property type="entry name" value="Pili_assmbl_chap_C_dom_sf"/>
</dbReference>
<dbReference type="EMBL" id="CP011602">
    <property type="protein sequence ID" value="AKL15396.1"/>
    <property type="molecule type" value="Genomic_DNA"/>
</dbReference>
<dbReference type="InterPro" id="IPR016147">
    <property type="entry name" value="Pili_assmbl_chaperone_N"/>
</dbReference>
<dbReference type="InterPro" id="IPR008962">
    <property type="entry name" value="PapD-like_sf"/>
</dbReference>
<dbReference type="InterPro" id="IPR050643">
    <property type="entry name" value="Periplasmic_pilus_chap"/>
</dbReference>
<dbReference type="Pfam" id="PF02753">
    <property type="entry name" value="PapD_C"/>
    <property type="match status" value="1"/>
</dbReference>
<keyword evidence="3" id="KW-0732">Signal</keyword>
<keyword evidence="4" id="KW-0574">Periplasm</keyword>
<evidence type="ECO:0000259" key="7">
    <source>
        <dbReference type="Pfam" id="PF02753"/>
    </source>
</evidence>
<dbReference type="Pfam" id="PF00345">
    <property type="entry name" value="PapD_N"/>
    <property type="match status" value="1"/>
</dbReference>
<feature type="domain" description="Pili assembly chaperone C-terminal" evidence="7">
    <location>
        <begin position="160"/>
        <end position="217"/>
    </location>
</feature>
<dbReference type="InterPro" id="IPR001829">
    <property type="entry name" value="Pili_assmbl_chaperone_bac"/>
</dbReference>
<dbReference type="SUPFAM" id="SSF49584">
    <property type="entry name" value="Periplasmic chaperone C-domain"/>
    <property type="match status" value="1"/>
</dbReference>
<evidence type="ECO:0000313" key="9">
    <source>
        <dbReference type="Proteomes" id="UP000035479"/>
    </source>
</evidence>
<dbReference type="GO" id="GO:0071555">
    <property type="term" value="P:cell wall organization"/>
    <property type="evidence" value="ECO:0007669"/>
    <property type="project" value="InterPro"/>
</dbReference>
<proteinExistence type="inferred from homology"/>
<evidence type="ECO:0000256" key="3">
    <source>
        <dbReference type="ARBA" id="ARBA00022729"/>
    </source>
</evidence>
<comment type="subcellular location">
    <subcellularLocation>
        <location evidence="1">Periplasm</location>
    </subcellularLocation>
</comment>
<dbReference type="PANTHER" id="PTHR30251">
    <property type="entry name" value="PILUS ASSEMBLY CHAPERONE"/>
    <property type="match status" value="1"/>
</dbReference>
<dbReference type="SUPFAM" id="SSF49354">
    <property type="entry name" value="PapD-like"/>
    <property type="match status" value="1"/>
</dbReference>
<reference evidence="8 9" key="1">
    <citation type="submission" date="2015-06" db="EMBL/GenBank/DDBJ databases">
        <title>Rapid spread of a carbapenem resistance gene driven by multiple levels of genetic mobility.</title>
        <authorList>
            <person name="Sheppard A.E."/>
            <person name="Stoesser N."/>
            <person name="Wilson D."/>
            <person name="Sebra R."/>
            <person name="Kasarskis A."/>
            <person name="Anson L."/>
            <person name="Giess A."/>
            <person name="Pankhurst L."/>
            <person name="Vaughan A."/>
            <person name="Grim C.J."/>
            <person name="Cox H."/>
            <person name="Yeh A."/>
            <person name="Sifri C.D."/>
            <person name="Walker S."/>
            <person name="Peto T.E."/>
            <person name="Crook D.W."/>
            <person name="Mathers A.J."/>
        </authorList>
    </citation>
    <scope>NUCLEOTIDE SEQUENCE [LARGE SCALE GENOMIC DNA]</scope>
    <source>
        <strain evidence="8 9">CAV1151</strain>
    </source>
</reference>
<dbReference type="GO" id="GO:0030288">
    <property type="term" value="C:outer membrane-bounded periplasmic space"/>
    <property type="evidence" value="ECO:0007669"/>
    <property type="project" value="InterPro"/>
</dbReference>
<evidence type="ECO:0000256" key="2">
    <source>
        <dbReference type="ARBA" id="ARBA00007399"/>
    </source>
</evidence>
<keyword evidence="5" id="KW-0143">Chaperone</keyword>
<dbReference type="PRINTS" id="PR00969">
    <property type="entry name" value="CHAPERONPILI"/>
</dbReference>
<protein>
    <recommendedName>
        <fullName evidence="10">Molecular chaperone</fullName>
    </recommendedName>
</protein>
<evidence type="ECO:0000259" key="6">
    <source>
        <dbReference type="Pfam" id="PF00345"/>
    </source>
</evidence>
<evidence type="ECO:0000256" key="1">
    <source>
        <dbReference type="ARBA" id="ARBA00004418"/>
    </source>
</evidence>
<gene>
    <name evidence="8" type="ORF">AB182_22450</name>
</gene>
<evidence type="ECO:0000256" key="4">
    <source>
        <dbReference type="ARBA" id="ARBA00022764"/>
    </source>
</evidence>
<organism evidence="8 9">
    <name type="scientific">Phytobacter ursingii</name>
    <dbReference type="NCBI Taxonomy" id="1972431"/>
    <lineage>
        <taxon>Bacteria</taxon>
        <taxon>Pseudomonadati</taxon>
        <taxon>Pseudomonadota</taxon>
        <taxon>Gammaproteobacteria</taxon>
        <taxon>Enterobacterales</taxon>
        <taxon>Enterobacteriaceae</taxon>
        <taxon>Phytobacter</taxon>
    </lineage>
</organism>
<dbReference type="KEGG" id="kin:AB182_22450"/>
<dbReference type="PANTHER" id="PTHR30251:SF2">
    <property type="entry name" value="FIMBRIAL CHAPERONE YADV-RELATED"/>
    <property type="match status" value="1"/>
</dbReference>
<comment type="similarity">
    <text evidence="2">Belongs to the periplasmic pilus chaperone family.</text>
</comment>
<dbReference type="AlphaFoldDB" id="A0AAC8QV54"/>
<feature type="domain" description="Pili assembly chaperone N-terminal" evidence="6">
    <location>
        <begin position="10"/>
        <end position="133"/>
    </location>
</feature>
<accession>A0AAC8QV54</accession>
<sequence length="226" mass="25221">MFWCAATQAGIQFDSTRIIYPAAKREITLALTNNASTPRLLQAWMDNGDPTLRPDTSTVPFIVTPPVFRLNAAKGQTLRIRFIGGNVPQERESVFWLNVLEVQPKTKHKANDDNVIQFPVRSRLKLFYRPTGLLGTPGDAVKALRWRLVSEAGQDNMECENPSAFSVSFARISLSEADEQDEGVTGMCPAKGRYFFTLPGTGQGKIYYTTINDHGGFTRHHAVYSH</sequence>